<keyword evidence="1" id="KW-1133">Transmembrane helix</keyword>
<keyword evidence="1" id="KW-0472">Membrane</keyword>
<keyword evidence="1" id="KW-0812">Transmembrane</keyword>
<feature type="transmembrane region" description="Helical" evidence="1">
    <location>
        <begin position="77"/>
        <end position="102"/>
    </location>
</feature>
<evidence type="ECO:0000256" key="1">
    <source>
        <dbReference type="SAM" id="Phobius"/>
    </source>
</evidence>
<name>A0ABD0B8B5_AERCA</name>
<feature type="transmembrane region" description="Helical" evidence="1">
    <location>
        <begin position="6"/>
        <end position="24"/>
    </location>
</feature>
<sequence length="112" mass="12775">MIYYLALSLISTVAVIWLYNYWMAQLSVVIQRNQTLLFSISAFFLSGVSLVTMIRPFPLVARFFDDLVLGSPQEIRILVFPLMVVLLTGIHGGLLAGFVFMWRKTSSKIRQD</sequence>
<comment type="caution">
    <text evidence="2">The sequence shown here is derived from an EMBL/GenBank/DDBJ whole genome shotgun (WGS) entry which is preliminary data.</text>
</comment>
<evidence type="ECO:0000313" key="3">
    <source>
        <dbReference type="Proteomes" id="UP000737420"/>
    </source>
</evidence>
<organism evidence="2 3">
    <name type="scientific">Aeromonas caviae</name>
    <name type="common">Aeromonas punctata</name>
    <dbReference type="NCBI Taxonomy" id="648"/>
    <lineage>
        <taxon>Bacteria</taxon>
        <taxon>Pseudomonadati</taxon>
        <taxon>Pseudomonadota</taxon>
        <taxon>Gammaproteobacteria</taxon>
        <taxon>Aeromonadales</taxon>
        <taxon>Aeromonadaceae</taxon>
        <taxon>Aeromonas</taxon>
    </lineage>
</organism>
<accession>A0ABD0B8B5</accession>
<dbReference type="RefSeq" id="WP_190284472.1">
    <property type="nucleotide sequence ID" value="NZ_AP024404.1"/>
</dbReference>
<evidence type="ECO:0000313" key="2">
    <source>
        <dbReference type="EMBL" id="GJB92334.1"/>
    </source>
</evidence>
<dbReference type="AlphaFoldDB" id="A0ABD0B8B5"/>
<reference evidence="2 3" key="1">
    <citation type="submission" date="2021-07" db="EMBL/GenBank/DDBJ databases">
        <title>Draft genome sequence of carbapenem-resistant Aeromonas spp. in Japan.</title>
        <authorList>
            <person name="Maehana S."/>
            <person name="Suzuki M."/>
            <person name="Kitasato H."/>
        </authorList>
    </citation>
    <scope>NUCLEOTIDE SEQUENCE [LARGE SCALE GENOMIC DNA]</scope>
    <source>
        <strain evidence="2 3">KAM382</strain>
    </source>
</reference>
<gene>
    <name evidence="2" type="ORF">KAM382_23950</name>
</gene>
<dbReference type="Proteomes" id="UP000737420">
    <property type="component" value="Unassembled WGS sequence"/>
</dbReference>
<dbReference type="EMBL" id="BPOP01000022">
    <property type="protein sequence ID" value="GJB92334.1"/>
    <property type="molecule type" value="Genomic_DNA"/>
</dbReference>
<protein>
    <submittedName>
        <fullName evidence="2">Uncharacterized protein</fullName>
    </submittedName>
</protein>
<proteinExistence type="predicted"/>
<feature type="transmembrane region" description="Helical" evidence="1">
    <location>
        <begin position="36"/>
        <end position="57"/>
    </location>
</feature>